<evidence type="ECO:0000313" key="4">
    <source>
        <dbReference type="EMBL" id="GLY64383.1"/>
    </source>
</evidence>
<dbReference type="InterPro" id="IPR036271">
    <property type="entry name" value="Tet_transcr_reg_TetR-rel_C_sf"/>
</dbReference>
<feature type="DNA-binding region" description="H-T-H motif" evidence="2">
    <location>
        <begin position="25"/>
        <end position="44"/>
    </location>
</feature>
<evidence type="ECO:0000259" key="3">
    <source>
        <dbReference type="PROSITE" id="PS50977"/>
    </source>
</evidence>
<dbReference type="SUPFAM" id="SSF46689">
    <property type="entry name" value="Homeodomain-like"/>
    <property type="match status" value="1"/>
</dbReference>
<keyword evidence="1 2" id="KW-0238">DNA-binding</keyword>
<dbReference type="EMBL" id="BSTI01000002">
    <property type="protein sequence ID" value="GLY64383.1"/>
    <property type="molecule type" value="Genomic_DNA"/>
</dbReference>
<dbReference type="AlphaFoldDB" id="A0A9W6QVA8"/>
<dbReference type="SUPFAM" id="SSF48498">
    <property type="entry name" value="Tetracyclin repressor-like, C-terminal domain"/>
    <property type="match status" value="1"/>
</dbReference>
<proteinExistence type="predicted"/>
<dbReference type="GO" id="GO:0003700">
    <property type="term" value="F:DNA-binding transcription factor activity"/>
    <property type="evidence" value="ECO:0007669"/>
    <property type="project" value="TreeGrafter"/>
</dbReference>
<dbReference type="Pfam" id="PF00440">
    <property type="entry name" value="TetR_N"/>
    <property type="match status" value="1"/>
</dbReference>
<dbReference type="PRINTS" id="PR00455">
    <property type="entry name" value="HTHTETR"/>
</dbReference>
<dbReference type="InterPro" id="IPR009057">
    <property type="entry name" value="Homeodomain-like_sf"/>
</dbReference>
<dbReference type="Gene3D" id="1.10.357.10">
    <property type="entry name" value="Tetracycline Repressor, domain 2"/>
    <property type="match status" value="1"/>
</dbReference>
<comment type="caution">
    <text evidence="4">The sequence shown here is derived from an EMBL/GenBank/DDBJ whole genome shotgun (WGS) entry which is preliminary data.</text>
</comment>
<protein>
    <recommendedName>
        <fullName evidence="3">HTH tetR-type domain-containing protein</fullName>
    </recommendedName>
</protein>
<evidence type="ECO:0000256" key="2">
    <source>
        <dbReference type="PROSITE-ProRule" id="PRU00335"/>
    </source>
</evidence>
<reference evidence="4" key="1">
    <citation type="submission" date="2023-03" db="EMBL/GenBank/DDBJ databases">
        <title>Amycolatopsis taiwanensis NBRC 103393.</title>
        <authorList>
            <person name="Ichikawa N."/>
            <person name="Sato H."/>
            <person name="Tonouchi N."/>
        </authorList>
    </citation>
    <scope>NUCLEOTIDE SEQUENCE</scope>
    <source>
        <strain evidence="4">NBRC 103393</strain>
    </source>
</reference>
<dbReference type="InterPro" id="IPR050109">
    <property type="entry name" value="HTH-type_TetR-like_transc_reg"/>
</dbReference>
<dbReference type="PANTHER" id="PTHR30055">
    <property type="entry name" value="HTH-TYPE TRANSCRIPTIONAL REGULATOR RUTR"/>
    <property type="match status" value="1"/>
</dbReference>
<organism evidence="4 5">
    <name type="scientific">Amycolatopsis taiwanensis</name>
    <dbReference type="NCBI Taxonomy" id="342230"/>
    <lineage>
        <taxon>Bacteria</taxon>
        <taxon>Bacillati</taxon>
        <taxon>Actinomycetota</taxon>
        <taxon>Actinomycetes</taxon>
        <taxon>Pseudonocardiales</taxon>
        <taxon>Pseudonocardiaceae</taxon>
        <taxon>Amycolatopsis</taxon>
    </lineage>
</organism>
<sequence>MARNRRNILAAARKHLIQAGFRKLSLDQVAKDAGVTRVTIYRQFTSKLGLLDAVAEDLAQRANLVAGIQAAAAVDDPVAAFKVMVAELCRFWSTDPDLLRRLISLSAVDPEANRVINDREQWRFEQVAKFVQRLADAGRLRTTFDAQQAGVAIGAATGFPACDEMANRLRLSLDQLDRLLLALLSGVVRLD</sequence>
<keyword evidence="5" id="KW-1185">Reference proteome</keyword>
<accession>A0A9W6QVA8</accession>
<dbReference type="PANTHER" id="PTHR30055:SF223">
    <property type="entry name" value="HTH-TYPE TRANSCRIPTIONAL REGULATOR UIDR"/>
    <property type="match status" value="1"/>
</dbReference>
<gene>
    <name evidence="4" type="ORF">Atai01_10020</name>
</gene>
<dbReference type="Proteomes" id="UP001165136">
    <property type="component" value="Unassembled WGS sequence"/>
</dbReference>
<evidence type="ECO:0000313" key="5">
    <source>
        <dbReference type="Proteomes" id="UP001165136"/>
    </source>
</evidence>
<dbReference type="GO" id="GO:0000976">
    <property type="term" value="F:transcription cis-regulatory region binding"/>
    <property type="evidence" value="ECO:0007669"/>
    <property type="project" value="TreeGrafter"/>
</dbReference>
<dbReference type="PROSITE" id="PS50977">
    <property type="entry name" value="HTH_TETR_2"/>
    <property type="match status" value="1"/>
</dbReference>
<name>A0A9W6QVA8_9PSEU</name>
<evidence type="ECO:0000256" key="1">
    <source>
        <dbReference type="ARBA" id="ARBA00023125"/>
    </source>
</evidence>
<feature type="domain" description="HTH tetR-type" evidence="3">
    <location>
        <begin position="2"/>
        <end position="62"/>
    </location>
</feature>
<dbReference type="InterPro" id="IPR001647">
    <property type="entry name" value="HTH_TetR"/>
</dbReference>